<keyword evidence="3" id="KW-0418">Kinase</keyword>
<dbReference type="AlphaFoldDB" id="A0AA88UQX1"/>
<dbReference type="InterPro" id="IPR011009">
    <property type="entry name" value="Kinase-like_dom_sf"/>
</dbReference>
<dbReference type="InterPro" id="IPR000719">
    <property type="entry name" value="Prot_kinase_dom"/>
</dbReference>
<evidence type="ECO:0000256" key="3">
    <source>
        <dbReference type="ARBA" id="ARBA00022777"/>
    </source>
</evidence>
<evidence type="ECO:0000313" key="9">
    <source>
        <dbReference type="Proteomes" id="UP001187471"/>
    </source>
</evidence>
<keyword evidence="4 5" id="KW-0067">ATP-binding</keyword>
<dbReference type="Proteomes" id="UP001187471">
    <property type="component" value="Unassembled WGS sequence"/>
</dbReference>
<feature type="region of interest" description="Disordered" evidence="6">
    <location>
        <begin position="330"/>
        <end position="370"/>
    </location>
</feature>
<dbReference type="Gene3D" id="1.10.510.10">
    <property type="entry name" value="Transferase(Phosphotransferase) domain 1"/>
    <property type="match status" value="1"/>
</dbReference>
<evidence type="ECO:0000256" key="5">
    <source>
        <dbReference type="PROSITE-ProRule" id="PRU10141"/>
    </source>
</evidence>
<dbReference type="PROSITE" id="PS50011">
    <property type="entry name" value="PROTEIN_KINASE_DOM"/>
    <property type="match status" value="1"/>
</dbReference>
<evidence type="ECO:0000313" key="8">
    <source>
        <dbReference type="EMBL" id="KAK2990043.1"/>
    </source>
</evidence>
<dbReference type="InterPro" id="IPR052751">
    <property type="entry name" value="Plant_MAPKKK"/>
</dbReference>
<evidence type="ECO:0000256" key="4">
    <source>
        <dbReference type="ARBA" id="ARBA00022840"/>
    </source>
</evidence>
<keyword evidence="9" id="KW-1185">Reference proteome</keyword>
<dbReference type="PANTHER" id="PTHR48011">
    <property type="entry name" value="CCR4-NOT TRANSCRIPTIONAL COMPLEX SUBUNIT CAF120-RELATED"/>
    <property type="match status" value="1"/>
</dbReference>
<gene>
    <name evidence="8" type="ORF">RJ640_004721</name>
</gene>
<dbReference type="GO" id="GO:0004672">
    <property type="term" value="F:protein kinase activity"/>
    <property type="evidence" value="ECO:0007669"/>
    <property type="project" value="InterPro"/>
</dbReference>
<keyword evidence="2 5" id="KW-0547">Nucleotide-binding</keyword>
<organism evidence="8 9">
    <name type="scientific">Escallonia rubra</name>
    <dbReference type="NCBI Taxonomy" id="112253"/>
    <lineage>
        <taxon>Eukaryota</taxon>
        <taxon>Viridiplantae</taxon>
        <taxon>Streptophyta</taxon>
        <taxon>Embryophyta</taxon>
        <taxon>Tracheophyta</taxon>
        <taxon>Spermatophyta</taxon>
        <taxon>Magnoliopsida</taxon>
        <taxon>eudicotyledons</taxon>
        <taxon>Gunneridae</taxon>
        <taxon>Pentapetalae</taxon>
        <taxon>asterids</taxon>
        <taxon>campanulids</taxon>
        <taxon>Escalloniales</taxon>
        <taxon>Escalloniaceae</taxon>
        <taxon>Escallonia</taxon>
    </lineage>
</organism>
<accession>A0AA88UQX1</accession>
<evidence type="ECO:0000256" key="1">
    <source>
        <dbReference type="ARBA" id="ARBA00022679"/>
    </source>
</evidence>
<dbReference type="InterPro" id="IPR017441">
    <property type="entry name" value="Protein_kinase_ATP_BS"/>
</dbReference>
<feature type="compositionally biased region" description="Low complexity" evidence="6">
    <location>
        <begin position="334"/>
        <end position="350"/>
    </location>
</feature>
<dbReference type="SMART" id="SM00220">
    <property type="entry name" value="S_TKc"/>
    <property type="match status" value="1"/>
</dbReference>
<dbReference type="PROSITE" id="PS00107">
    <property type="entry name" value="PROTEIN_KINASE_ATP"/>
    <property type="match status" value="1"/>
</dbReference>
<reference evidence="8" key="1">
    <citation type="submission" date="2022-12" db="EMBL/GenBank/DDBJ databases">
        <title>Draft genome assemblies for two species of Escallonia (Escalloniales).</title>
        <authorList>
            <person name="Chanderbali A."/>
            <person name="Dervinis C."/>
            <person name="Anghel I."/>
            <person name="Soltis D."/>
            <person name="Soltis P."/>
            <person name="Zapata F."/>
        </authorList>
    </citation>
    <scope>NUCLEOTIDE SEQUENCE</scope>
    <source>
        <strain evidence="8">UCBG92.1500</strain>
        <tissue evidence="8">Leaf</tissue>
    </source>
</reference>
<dbReference type="GO" id="GO:0007165">
    <property type="term" value="P:signal transduction"/>
    <property type="evidence" value="ECO:0007669"/>
    <property type="project" value="TreeGrafter"/>
</dbReference>
<protein>
    <recommendedName>
        <fullName evidence="7">Protein kinase domain-containing protein</fullName>
    </recommendedName>
</protein>
<proteinExistence type="predicted"/>
<name>A0AA88UQX1_9ASTE</name>
<dbReference type="PROSITE" id="PS00108">
    <property type="entry name" value="PROTEIN_KINASE_ST"/>
    <property type="match status" value="1"/>
</dbReference>
<dbReference type="InterPro" id="IPR008271">
    <property type="entry name" value="Ser/Thr_kinase_AS"/>
</dbReference>
<comment type="caution">
    <text evidence="8">The sequence shown here is derived from an EMBL/GenBank/DDBJ whole genome shotgun (WGS) entry which is preliminary data.</text>
</comment>
<dbReference type="SUPFAM" id="SSF56112">
    <property type="entry name" value="Protein kinase-like (PK-like)"/>
    <property type="match status" value="1"/>
</dbReference>
<feature type="domain" description="Protein kinase" evidence="7">
    <location>
        <begin position="47"/>
        <end position="299"/>
    </location>
</feature>
<keyword evidence="1" id="KW-0808">Transferase</keyword>
<dbReference type="EMBL" id="JAVXUO010000676">
    <property type="protein sequence ID" value="KAK2990043.1"/>
    <property type="molecule type" value="Genomic_DNA"/>
</dbReference>
<sequence>MNKDAIKVTPSTFCKQAAHYIYRPIDFTILARAIAKSNLAHSFTMEWTRGDTIGRGASATVSLATTASGDRLAVKSAELAKSASLQGEQFFLSKLSSPYVVEYMGFDVGYENMKPVYNLFMEYVPGGTLSDVIKKRGGSIDEPTIKSYTRQILQGLDYLQMNGLAHCDIKGQNILIGEVGVKIADLGCAKFLEGGEAATSMFSGTPVFMAPEVARGEEQGFPADVWALGCTIIEMATGSHPWPQLGDPVSAIYRIGHSGDLPEFPRWLSDDGKDFLGKCFRRNAKERWTVKQLLEHPFLDVLDSGSGPKQVEELTRKSPTSVLDQGFWDMLEVSDPSPDPTDNSSSFSSPAGRIRNLIGGTSLPDPNLPGWAEEEDWVSVRSNHTEESKKVAEPSVEVHPNETELAPIEPFLLTSLYEEGVQSSVANEYFLIECYVSEISRETNVRTASVLPCNSSVDNNVLLITILDFEDIVSKFICFIRHDFSSICVSHCSIVLSWDKIRYLIHLANTLPEGNITGRRS</sequence>
<dbReference type="Pfam" id="PF00069">
    <property type="entry name" value="Pkinase"/>
    <property type="match status" value="1"/>
</dbReference>
<dbReference type="PANTHER" id="PTHR48011:SF76">
    <property type="entry name" value="MITOGEN-ACTIVATED PROTEIN KINASE KINASE KINASE 15"/>
    <property type="match status" value="1"/>
</dbReference>
<evidence type="ECO:0000256" key="2">
    <source>
        <dbReference type="ARBA" id="ARBA00022741"/>
    </source>
</evidence>
<evidence type="ECO:0000259" key="7">
    <source>
        <dbReference type="PROSITE" id="PS50011"/>
    </source>
</evidence>
<evidence type="ECO:0000256" key="6">
    <source>
        <dbReference type="SAM" id="MobiDB-lite"/>
    </source>
</evidence>
<dbReference type="GO" id="GO:0005524">
    <property type="term" value="F:ATP binding"/>
    <property type="evidence" value="ECO:0007669"/>
    <property type="project" value="UniProtKB-UniRule"/>
</dbReference>
<dbReference type="CDD" id="cd06606">
    <property type="entry name" value="STKc_MAPKKK"/>
    <property type="match status" value="1"/>
</dbReference>
<feature type="binding site" evidence="5">
    <location>
        <position position="75"/>
    </location>
    <ligand>
        <name>ATP</name>
        <dbReference type="ChEBI" id="CHEBI:30616"/>
    </ligand>
</feature>